<dbReference type="Gene3D" id="1.10.472.10">
    <property type="entry name" value="Cyclin-like"/>
    <property type="match status" value="2"/>
</dbReference>
<name>A0A137PBS4_CONC2</name>
<accession>A0A137PBS4</accession>
<evidence type="ECO:0000313" key="4">
    <source>
        <dbReference type="Proteomes" id="UP000070444"/>
    </source>
</evidence>
<evidence type="ECO:0000259" key="2">
    <source>
        <dbReference type="SMART" id="SM00385"/>
    </source>
</evidence>
<dbReference type="InterPro" id="IPR013763">
    <property type="entry name" value="Cyclin-like_dom"/>
</dbReference>
<keyword evidence="4" id="KW-1185">Reference proteome</keyword>
<keyword evidence="1" id="KW-0195">Cyclin</keyword>
<dbReference type="STRING" id="796925.A0A137PBS4"/>
<dbReference type="SMART" id="SM00385">
    <property type="entry name" value="CYCLIN"/>
    <property type="match status" value="1"/>
</dbReference>
<dbReference type="InterPro" id="IPR043198">
    <property type="entry name" value="Cyclin/Ssn8"/>
</dbReference>
<reference evidence="3 4" key="1">
    <citation type="journal article" date="2015" name="Genome Biol. Evol.">
        <title>Phylogenomic analyses indicate that early fungi evolved digesting cell walls of algal ancestors of land plants.</title>
        <authorList>
            <person name="Chang Y."/>
            <person name="Wang S."/>
            <person name="Sekimoto S."/>
            <person name="Aerts A.L."/>
            <person name="Choi C."/>
            <person name="Clum A."/>
            <person name="LaButti K.M."/>
            <person name="Lindquist E.A."/>
            <person name="Yee Ngan C."/>
            <person name="Ohm R.A."/>
            <person name="Salamov A.A."/>
            <person name="Grigoriev I.V."/>
            <person name="Spatafora J.W."/>
            <person name="Berbee M.L."/>
        </authorList>
    </citation>
    <scope>NUCLEOTIDE SEQUENCE [LARGE SCALE GENOMIC DNA]</scope>
    <source>
        <strain evidence="3 4">NRRL 28638</strain>
    </source>
</reference>
<proteinExistence type="inferred from homology"/>
<evidence type="ECO:0000313" key="3">
    <source>
        <dbReference type="EMBL" id="KXN72391.1"/>
    </source>
</evidence>
<dbReference type="GO" id="GO:0016538">
    <property type="term" value="F:cyclin-dependent protein serine/threonine kinase regulator activity"/>
    <property type="evidence" value="ECO:0007669"/>
    <property type="project" value="InterPro"/>
</dbReference>
<dbReference type="CDD" id="cd20525">
    <property type="entry name" value="CYCLIN_CCNH_rpt2"/>
    <property type="match status" value="1"/>
</dbReference>
<dbReference type="GO" id="GO:0006357">
    <property type="term" value="P:regulation of transcription by RNA polymerase II"/>
    <property type="evidence" value="ECO:0007669"/>
    <property type="project" value="InterPro"/>
</dbReference>
<dbReference type="EMBL" id="KQ964454">
    <property type="protein sequence ID" value="KXN72391.1"/>
    <property type="molecule type" value="Genomic_DNA"/>
</dbReference>
<dbReference type="Pfam" id="PF00134">
    <property type="entry name" value="Cyclin_N"/>
    <property type="match status" value="1"/>
</dbReference>
<comment type="similarity">
    <text evidence="1">Belongs to the cyclin family.</text>
</comment>
<dbReference type="InterPro" id="IPR006671">
    <property type="entry name" value="Cyclin_N"/>
</dbReference>
<dbReference type="Proteomes" id="UP000070444">
    <property type="component" value="Unassembled WGS sequence"/>
</dbReference>
<organism evidence="3 4">
    <name type="scientific">Conidiobolus coronatus (strain ATCC 28846 / CBS 209.66 / NRRL 28638)</name>
    <name type="common">Delacroixia coronata</name>
    <dbReference type="NCBI Taxonomy" id="796925"/>
    <lineage>
        <taxon>Eukaryota</taxon>
        <taxon>Fungi</taxon>
        <taxon>Fungi incertae sedis</taxon>
        <taxon>Zoopagomycota</taxon>
        <taxon>Entomophthoromycotina</taxon>
        <taxon>Entomophthoromycetes</taxon>
        <taxon>Entomophthorales</taxon>
        <taxon>Ancylistaceae</taxon>
        <taxon>Conidiobolus</taxon>
    </lineage>
</organism>
<sequence length="348" mass="40665">MTNKLPEQYTQYTQFKEWLFTAAQLKQIREDIHNSTIEKIKKNIGEEKELAQQANDTKTFDRLNELDFSKLETDLSLKNCLETIAYFEAFLTKLPNLNISIQNTALIYFKRFYLKKSILDFNPKQMGVICIYLASKVENLPLPINHEYFALTKLTSKNEIEKLELILAEALNFDLYVLKADRALFGLYLDIQAVGIDLIMLERTIYAEAQQCWNVVQFTDLPLKFPPSILALFCFQEAFAKSDQTTFFNKYLRHIFKADYEAKSERYNKQCAEIKEDYETRLALPLLDGSSRYSRDIASQVTKLIKKYENPAINQGSHLFKSIRDRFESKFGFKKGYDKKDAEAFFNS</sequence>
<dbReference type="SUPFAM" id="SSF47954">
    <property type="entry name" value="Cyclin-like"/>
    <property type="match status" value="2"/>
</dbReference>
<dbReference type="PANTHER" id="PTHR10026">
    <property type="entry name" value="CYCLIN"/>
    <property type="match status" value="1"/>
</dbReference>
<dbReference type="InterPro" id="IPR036915">
    <property type="entry name" value="Cyclin-like_sf"/>
</dbReference>
<dbReference type="CDD" id="cd20513">
    <property type="entry name" value="CYCLIN_CCNC_rpt1"/>
    <property type="match status" value="1"/>
</dbReference>
<dbReference type="AlphaFoldDB" id="A0A137PBS4"/>
<protein>
    <submittedName>
        <fullName evidence="3">Cyclin-like protein</fullName>
    </submittedName>
</protein>
<gene>
    <name evidence="3" type="ORF">CONCODRAFT_134667</name>
</gene>
<dbReference type="OrthoDB" id="340962at2759"/>
<evidence type="ECO:0000256" key="1">
    <source>
        <dbReference type="RuleBase" id="RU000383"/>
    </source>
</evidence>
<feature type="domain" description="Cyclin-like" evidence="2">
    <location>
        <begin position="85"/>
        <end position="169"/>
    </location>
</feature>